<sequence>MKAATMIALAKSVEAFLSHKLVRLILLLPLPLFLLTRVNGQWLEVIAIISVLGSGFAGVLFAQCVGNAEMFRRVGVSDRISAGLSAFLFLFLPVFTHVLVFEGRVEIPFERHSLFAHFLWAVCVGVLFLVLSPDSDKK</sequence>
<keyword evidence="3" id="KW-1185">Reference proteome</keyword>
<keyword evidence="1" id="KW-1133">Transmembrane helix</keyword>
<evidence type="ECO:0000256" key="1">
    <source>
        <dbReference type="SAM" id="Phobius"/>
    </source>
</evidence>
<feature type="transmembrane region" description="Helical" evidence="1">
    <location>
        <begin position="113"/>
        <end position="131"/>
    </location>
</feature>
<accession>A0A8J7IUY3</accession>
<dbReference type="Proteomes" id="UP000640583">
    <property type="component" value="Unassembled WGS sequence"/>
</dbReference>
<name>A0A8J7IUY3_9RHOB</name>
<proteinExistence type="predicted"/>
<gene>
    <name evidence="2" type="ORF">H1D41_04950</name>
</gene>
<dbReference type="EMBL" id="JADCKQ010000003">
    <property type="protein sequence ID" value="MBI1492978.1"/>
    <property type="molecule type" value="Genomic_DNA"/>
</dbReference>
<dbReference type="RefSeq" id="WP_228847860.1">
    <property type="nucleotide sequence ID" value="NZ_JADCKQ010000003.1"/>
</dbReference>
<organism evidence="2 3">
    <name type="scientific">Halocynthiibacter styelae</name>
    <dbReference type="NCBI Taxonomy" id="2761955"/>
    <lineage>
        <taxon>Bacteria</taxon>
        <taxon>Pseudomonadati</taxon>
        <taxon>Pseudomonadota</taxon>
        <taxon>Alphaproteobacteria</taxon>
        <taxon>Rhodobacterales</taxon>
        <taxon>Paracoccaceae</taxon>
        <taxon>Halocynthiibacter</taxon>
    </lineage>
</organism>
<keyword evidence="1" id="KW-0812">Transmembrane</keyword>
<feature type="transmembrane region" description="Helical" evidence="1">
    <location>
        <begin position="80"/>
        <end position="101"/>
    </location>
</feature>
<feature type="transmembrane region" description="Helical" evidence="1">
    <location>
        <begin position="45"/>
        <end position="68"/>
    </location>
</feature>
<comment type="caution">
    <text evidence="2">The sequence shown here is derived from an EMBL/GenBank/DDBJ whole genome shotgun (WGS) entry which is preliminary data.</text>
</comment>
<dbReference type="AlphaFoldDB" id="A0A8J7IUY3"/>
<evidence type="ECO:0000313" key="3">
    <source>
        <dbReference type="Proteomes" id="UP000640583"/>
    </source>
</evidence>
<feature type="transmembrane region" description="Helical" evidence="1">
    <location>
        <begin position="21"/>
        <end position="39"/>
    </location>
</feature>
<protein>
    <submittedName>
        <fullName evidence="2">Uncharacterized protein</fullName>
    </submittedName>
</protein>
<reference evidence="2" key="1">
    <citation type="submission" date="2020-10" db="EMBL/GenBank/DDBJ databases">
        <title>Paenihalocynthiibacter styelae gen. nov., sp. nov., isolated from stalked sea squirt Styela clava.</title>
        <authorList>
            <person name="Kim Y.-O."/>
            <person name="Yoon J.-H."/>
        </authorList>
    </citation>
    <scope>NUCLEOTIDE SEQUENCE</scope>
    <source>
        <strain evidence="2">MYP1-1</strain>
    </source>
</reference>
<keyword evidence="1" id="KW-0472">Membrane</keyword>
<evidence type="ECO:0000313" key="2">
    <source>
        <dbReference type="EMBL" id="MBI1492978.1"/>
    </source>
</evidence>